<accession>A0A8J8GRF3</accession>
<dbReference type="FunFam" id="3.40.50.300:FF:000421">
    <property type="entry name" value="Branched-chain amino acid ABC transporter ATP-binding protein"/>
    <property type="match status" value="1"/>
</dbReference>
<evidence type="ECO:0000256" key="2">
    <source>
        <dbReference type="ARBA" id="ARBA00022448"/>
    </source>
</evidence>
<evidence type="ECO:0000256" key="3">
    <source>
        <dbReference type="ARBA" id="ARBA00022741"/>
    </source>
</evidence>
<evidence type="ECO:0000313" key="9">
    <source>
        <dbReference type="EMBL" id="NUB93795.1"/>
    </source>
</evidence>
<comment type="caution">
    <text evidence="9">The sequence shown here is derived from an EMBL/GenBank/DDBJ whole genome shotgun (WGS) entry which is preliminary data.</text>
</comment>
<evidence type="ECO:0000256" key="6">
    <source>
        <dbReference type="ARBA" id="ARBA00056071"/>
    </source>
</evidence>
<name>A0A8J8GRF3_9EURY</name>
<evidence type="ECO:0000256" key="5">
    <source>
        <dbReference type="ARBA" id="ARBA00022970"/>
    </source>
</evidence>
<keyword evidence="4 9" id="KW-0067">ATP-binding</keyword>
<evidence type="ECO:0000256" key="4">
    <source>
        <dbReference type="ARBA" id="ARBA00022840"/>
    </source>
</evidence>
<keyword evidence="2" id="KW-0813">Transport</keyword>
<proteinExistence type="inferred from homology"/>
<dbReference type="EMBL" id="JABURA010000003">
    <property type="protein sequence ID" value="NUB93795.1"/>
    <property type="molecule type" value="Genomic_DNA"/>
</dbReference>
<dbReference type="GO" id="GO:0005886">
    <property type="term" value="C:plasma membrane"/>
    <property type="evidence" value="ECO:0007669"/>
    <property type="project" value="TreeGrafter"/>
</dbReference>
<dbReference type="RefSeq" id="WP_174703442.1">
    <property type="nucleotide sequence ID" value="NZ_JABURA010000003.1"/>
</dbReference>
<evidence type="ECO:0000256" key="7">
    <source>
        <dbReference type="ARBA" id="ARBA00072811"/>
    </source>
</evidence>
<evidence type="ECO:0000259" key="8">
    <source>
        <dbReference type="PROSITE" id="PS50893"/>
    </source>
</evidence>
<dbReference type="Pfam" id="PF00005">
    <property type="entry name" value="ABC_tran"/>
    <property type="match status" value="1"/>
</dbReference>
<organism evidence="9 10">
    <name type="scientific">Haloterrigena gelatinilytica</name>
    <dbReference type="NCBI Taxonomy" id="2741724"/>
    <lineage>
        <taxon>Archaea</taxon>
        <taxon>Methanobacteriati</taxon>
        <taxon>Methanobacteriota</taxon>
        <taxon>Stenosarchaea group</taxon>
        <taxon>Halobacteria</taxon>
        <taxon>Halobacteriales</taxon>
        <taxon>Natrialbaceae</taxon>
        <taxon>Haloterrigena</taxon>
    </lineage>
</organism>
<dbReference type="CDD" id="cd03219">
    <property type="entry name" value="ABC_Mj1267_LivG_branched"/>
    <property type="match status" value="1"/>
</dbReference>
<dbReference type="GO" id="GO:0006865">
    <property type="term" value="P:amino acid transport"/>
    <property type="evidence" value="ECO:0007669"/>
    <property type="project" value="UniProtKB-KW"/>
</dbReference>
<reference evidence="9" key="1">
    <citation type="submission" date="2020-06" db="EMBL/GenBank/DDBJ databases">
        <title>Haloterrigena sp. nov., an extremely halophilic archaeon isolated from a saline sediment.</title>
        <authorList>
            <person name="Liu B.-B."/>
        </authorList>
    </citation>
    <scope>NUCLEOTIDE SEQUENCE</scope>
    <source>
        <strain evidence="9">SYSU A121-1</strain>
    </source>
</reference>
<evidence type="ECO:0000313" key="10">
    <source>
        <dbReference type="Proteomes" id="UP000728647"/>
    </source>
</evidence>
<keyword evidence="3" id="KW-0547">Nucleotide-binding</keyword>
<dbReference type="PANTHER" id="PTHR45772:SF3">
    <property type="entry name" value="ABC TRANSPORTER ATP-BINDING PROTEIN"/>
    <property type="match status" value="1"/>
</dbReference>
<dbReference type="GO" id="GO:0016887">
    <property type="term" value="F:ATP hydrolysis activity"/>
    <property type="evidence" value="ECO:0007669"/>
    <property type="project" value="InterPro"/>
</dbReference>
<feature type="domain" description="ABC transporter" evidence="8">
    <location>
        <begin position="24"/>
        <end position="267"/>
    </location>
</feature>
<dbReference type="SUPFAM" id="SSF52540">
    <property type="entry name" value="P-loop containing nucleoside triphosphate hydrolases"/>
    <property type="match status" value="1"/>
</dbReference>
<dbReference type="Proteomes" id="UP000728647">
    <property type="component" value="Unassembled WGS sequence"/>
</dbReference>
<gene>
    <name evidence="9" type="ORF">HT576_22745</name>
</gene>
<dbReference type="PANTHER" id="PTHR45772">
    <property type="entry name" value="CONSERVED COMPONENT OF ABC TRANSPORTER FOR NATURAL AMINO ACIDS-RELATED"/>
    <property type="match status" value="1"/>
</dbReference>
<evidence type="ECO:0000256" key="1">
    <source>
        <dbReference type="ARBA" id="ARBA00005417"/>
    </source>
</evidence>
<dbReference type="InterPro" id="IPR032823">
    <property type="entry name" value="BCA_ABC_TP_C"/>
</dbReference>
<dbReference type="Pfam" id="PF12399">
    <property type="entry name" value="BCA_ABC_TP_C"/>
    <property type="match status" value="1"/>
</dbReference>
<protein>
    <recommendedName>
        <fullName evidence="7">Probable branched-chain amino acid transport ATP-binding protein LivG</fullName>
    </recommendedName>
</protein>
<dbReference type="GO" id="GO:0005524">
    <property type="term" value="F:ATP binding"/>
    <property type="evidence" value="ECO:0007669"/>
    <property type="project" value="UniProtKB-KW"/>
</dbReference>
<dbReference type="SMART" id="SM00382">
    <property type="entry name" value="AAA"/>
    <property type="match status" value="1"/>
</dbReference>
<sequence>MKERIDELETTAGDQPDPSNDVILRTEDLTKKFGPLTAIDSISLDILTDGITSIIGPNGAGKTTLFNTLTGKHAPTEGRIEFRGESIEGKPPHEIVGHGIVRSFQITNFFSELTAIENVRLAAQARYSGFGPSDFLSHHTALEEPIADAKHILERVRLDDVVYEPASSLSYGQRRHLEIAIALASEPELLLMDEPTAGMSPEETREAVELIEDIATDTTVVIIEHDMDIVMGISDRIAVLNEGSLLTQGTPTEIQRDERVQRAYLRGGGRD</sequence>
<comment type="function">
    <text evidence="6">Probable component of a branched-chain amino-acid transport system.</text>
</comment>
<comment type="similarity">
    <text evidence="1">Belongs to the ABC transporter superfamily.</text>
</comment>
<dbReference type="AlphaFoldDB" id="A0A8J8GRF3"/>
<dbReference type="OrthoDB" id="44250at2157"/>
<dbReference type="InterPro" id="IPR003593">
    <property type="entry name" value="AAA+_ATPase"/>
</dbReference>
<dbReference type="Gene3D" id="3.40.50.300">
    <property type="entry name" value="P-loop containing nucleotide triphosphate hydrolases"/>
    <property type="match status" value="1"/>
</dbReference>
<dbReference type="InterPro" id="IPR027417">
    <property type="entry name" value="P-loop_NTPase"/>
</dbReference>
<keyword evidence="5" id="KW-0029">Amino-acid transport</keyword>
<dbReference type="PROSITE" id="PS50893">
    <property type="entry name" value="ABC_TRANSPORTER_2"/>
    <property type="match status" value="1"/>
</dbReference>
<dbReference type="InterPro" id="IPR003439">
    <property type="entry name" value="ABC_transporter-like_ATP-bd"/>
</dbReference>
<dbReference type="InterPro" id="IPR051120">
    <property type="entry name" value="ABC_AA/LPS_Transport"/>
</dbReference>